<evidence type="ECO:0000313" key="4">
    <source>
        <dbReference type="Proteomes" id="UP000240638"/>
    </source>
</evidence>
<protein>
    <submittedName>
        <fullName evidence="3">Uncharacterized protein</fullName>
    </submittedName>
</protein>
<feature type="region of interest" description="Disordered" evidence="1">
    <location>
        <begin position="29"/>
        <end position="97"/>
    </location>
</feature>
<dbReference type="RefSeq" id="WP_107148867.1">
    <property type="nucleotide sequence ID" value="NZ_PYUC01000001.1"/>
</dbReference>
<feature type="signal peptide" evidence="2">
    <location>
        <begin position="1"/>
        <end position="25"/>
    </location>
</feature>
<organism evidence="3 4">
    <name type="scientific">Trinickia symbiotica</name>
    <dbReference type="NCBI Taxonomy" id="863227"/>
    <lineage>
        <taxon>Bacteria</taxon>
        <taxon>Pseudomonadati</taxon>
        <taxon>Pseudomonadota</taxon>
        <taxon>Betaproteobacteria</taxon>
        <taxon>Burkholderiales</taxon>
        <taxon>Burkholderiaceae</taxon>
        <taxon>Trinickia</taxon>
    </lineage>
</organism>
<feature type="compositionally biased region" description="Low complexity" evidence="1">
    <location>
        <begin position="46"/>
        <end position="57"/>
    </location>
</feature>
<evidence type="ECO:0000313" key="3">
    <source>
        <dbReference type="EMBL" id="PTB22483.1"/>
    </source>
</evidence>
<proteinExistence type="predicted"/>
<feature type="compositionally biased region" description="Basic and acidic residues" evidence="1">
    <location>
        <begin position="69"/>
        <end position="78"/>
    </location>
</feature>
<evidence type="ECO:0000256" key="2">
    <source>
        <dbReference type="SAM" id="SignalP"/>
    </source>
</evidence>
<dbReference type="EMBL" id="PYUC01000001">
    <property type="protein sequence ID" value="PTB22483.1"/>
    <property type="molecule type" value="Genomic_DNA"/>
</dbReference>
<reference evidence="3 4" key="1">
    <citation type="submission" date="2018-03" db="EMBL/GenBank/DDBJ databases">
        <title>Whole genome analyses suggest that Burkholderia sensu lato contains two further novel genera in the rhizoxinica-symbiotica group Mycetohabitans gen. nov., and Trinickia gen. nov.: implications for the evolution of diazotrophy and nodulation in the Burkholderiaceae.</title>
        <authorList>
            <person name="Estrada De Los Santos P."/>
            <person name="Palmer M."/>
            <person name="Chavez-Ramirez B."/>
            <person name="Steenkamp E.T."/>
            <person name="Hirsch A.M."/>
            <person name="Manyaka P."/>
            <person name="Maluk M."/>
            <person name="Lafos M."/>
            <person name="Crook M."/>
            <person name="Gross E."/>
            <person name="Simon M.F."/>
            <person name="Bueno Dos Reis Junior F."/>
            <person name="Poole P.S."/>
            <person name="Venter S.N."/>
            <person name="James E.K."/>
        </authorList>
    </citation>
    <scope>NUCLEOTIDE SEQUENCE [LARGE SCALE GENOMIC DNA]</scope>
    <source>
        <strain evidence="3 4">JPY-366</strain>
    </source>
</reference>
<accession>A0A2T3Y138</accession>
<gene>
    <name evidence="3" type="ORF">C9I57_01465</name>
</gene>
<name>A0A2T3Y138_9BURK</name>
<sequence>MEPFSHFARTVAAGVFAALCGNAFAQGVVTDESARKPGTEGGVGTAGASTAAPGTTAVPQASSGTGGDTSRERAKPPGHESNAPARRPDATSGASPG</sequence>
<evidence type="ECO:0000256" key="1">
    <source>
        <dbReference type="SAM" id="MobiDB-lite"/>
    </source>
</evidence>
<dbReference type="Proteomes" id="UP000240638">
    <property type="component" value="Unassembled WGS sequence"/>
</dbReference>
<keyword evidence="2" id="KW-0732">Signal</keyword>
<feature type="chain" id="PRO_5015773150" evidence="2">
    <location>
        <begin position="26"/>
        <end position="97"/>
    </location>
</feature>
<dbReference type="AlphaFoldDB" id="A0A2T3Y138"/>
<comment type="caution">
    <text evidence="3">The sequence shown here is derived from an EMBL/GenBank/DDBJ whole genome shotgun (WGS) entry which is preliminary data.</text>
</comment>